<feature type="domain" description="HTH psq-type" evidence="1">
    <location>
        <begin position="317"/>
        <end position="357"/>
    </location>
</feature>
<sequence length="365" mass="40556">MNIVTVVPGIEGEFDRATGCINWQGSKLKNGYGRKWIEGKTVLVHRLVLESKIPGFIDSGYFACHICDNPSCINPAHLVAGTAAENTQHMIGRDRKTPRRKSIPGIGKLSIEQLREIQRQYLAGTTKSHLIKEYGVQYDTITKILQAKIPHNFTTVPPGFVGEIQDSGCIIFQGAKDGQGGYGRYFKNGKSQSVTRAVLAEKLGCEVPTSMDACHTCDNPSCINPEHLWGGTRTQNLLDASKKGRTQGKSHPLSNAKLDWEKVREIRLKLAAGERMKDVAQEYSVGRKTIHDIKYHVTWKEAGQEVPVPCMGGHLERKLTFAQAIEIRERIQAGESIATIAQEFGVSRNIISDIKRNVTYRGEFN</sequence>
<feature type="domain" description="HNH nuclease" evidence="2">
    <location>
        <begin position="43"/>
        <end position="87"/>
    </location>
</feature>
<protein>
    <recommendedName>
        <fullName evidence="5">HNH nuclease domain-containing protein</fullName>
    </recommendedName>
</protein>
<dbReference type="HOGENOM" id="CLU_758297_0_0_3"/>
<dbReference type="InterPro" id="IPR003615">
    <property type="entry name" value="HNH_nuc"/>
</dbReference>
<proteinExistence type="predicted"/>
<dbReference type="RefSeq" id="WP_015179159.1">
    <property type="nucleotide sequence ID" value="NC_019729.1"/>
</dbReference>
<dbReference type="Pfam" id="PF04218">
    <property type="entry name" value="CENP-B_N"/>
    <property type="match status" value="1"/>
</dbReference>
<dbReference type="OrthoDB" id="441807at2"/>
<evidence type="ECO:0000259" key="2">
    <source>
        <dbReference type="Pfam" id="PF13392"/>
    </source>
</evidence>
<dbReference type="SUPFAM" id="SSF54060">
    <property type="entry name" value="His-Me finger endonucleases"/>
    <property type="match status" value="2"/>
</dbReference>
<dbReference type="InterPro" id="IPR044925">
    <property type="entry name" value="His-Me_finger_sf"/>
</dbReference>
<dbReference type="eggNOG" id="COG2197">
    <property type="taxonomic scope" value="Bacteria"/>
</dbReference>
<organism evidence="3 4">
    <name type="scientific">Phormidium nigroviride PCC 7112</name>
    <dbReference type="NCBI Taxonomy" id="179408"/>
    <lineage>
        <taxon>Bacteria</taxon>
        <taxon>Bacillati</taxon>
        <taxon>Cyanobacteriota</taxon>
        <taxon>Cyanophyceae</taxon>
        <taxon>Oscillatoriophycideae</taxon>
        <taxon>Oscillatoriales</taxon>
        <taxon>Oscillatoriaceae</taxon>
        <taxon>Phormidium</taxon>
    </lineage>
</organism>
<dbReference type="Gene3D" id="1.10.10.60">
    <property type="entry name" value="Homeodomain-like"/>
    <property type="match status" value="1"/>
</dbReference>
<dbReference type="PATRIC" id="fig|179408.3.peg.7166"/>
<dbReference type="STRING" id="179408.Osc7112_5745"/>
<dbReference type="KEGG" id="oni:Osc7112_5745"/>
<keyword evidence="4" id="KW-1185">Reference proteome</keyword>
<dbReference type="AlphaFoldDB" id="K9VPS6"/>
<evidence type="ECO:0000259" key="1">
    <source>
        <dbReference type="Pfam" id="PF04218"/>
    </source>
</evidence>
<dbReference type="GO" id="GO:0004519">
    <property type="term" value="F:endonuclease activity"/>
    <property type="evidence" value="ECO:0007669"/>
    <property type="project" value="InterPro"/>
</dbReference>
<evidence type="ECO:0000313" key="4">
    <source>
        <dbReference type="Proteomes" id="UP000010478"/>
    </source>
</evidence>
<dbReference type="Gene3D" id="3.90.75.10">
    <property type="entry name" value="Homing Intron 3 (I-ppo) Encoded Endonuclease, Chain A"/>
    <property type="match status" value="2"/>
</dbReference>
<dbReference type="Proteomes" id="UP000010478">
    <property type="component" value="Chromosome"/>
</dbReference>
<reference evidence="3 4" key="1">
    <citation type="submission" date="2012-05" db="EMBL/GenBank/DDBJ databases">
        <title>Finished chromosome of genome of Oscillatoria sp. PCC 7112.</title>
        <authorList>
            <consortium name="US DOE Joint Genome Institute"/>
            <person name="Gugger M."/>
            <person name="Coursin T."/>
            <person name="Rippka R."/>
            <person name="Tandeau De Marsac N."/>
            <person name="Huntemann M."/>
            <person name="Wei C.-L."/>
            <person name="Han J."/>
            <person name="Detter J.C."/>
            <person name="Han C."/>
            <person name="Tapia R."/>
            <person name="Davenport K."/>
            <person name="Daligault H."/>
            <person name="Erkkila T."/>
            <person name="Gu W."/>
            <person name="Munk A.C.C."/>
            <person name="Teshima H."/>
            <person name="Xu Y."/>
            <person name="Chain P."/>
            <person name="Chen A."/>
            <person name="Krypides N."/>
            <person name="Mavromatis K."/>
            <person name="Markowitz V."/>
            <person name="Szeto E."/>
            <person name="Ivanova N."/>
            <person name="Mikhailova N."/>
            <person name="Ovchinnikova G."/>
            <person name="Pagani I."/>
            <person name="Pati A."/>
            <person name="Goodwin L."/>
            <person name="Peters L."/>
            <person name="Pitluck S."/>
            <person name="Woyke T."/>
            <person name="Kerfeld C."/>
        </authorList>
    </citation>
    <scope>NUCLEOTIDE SEQUENCE [LARGE SCALE GENOMIC DNA]</scope>
    <source>
        <strain evidence="3 4">PCC 7112</strain>
    </source>
</reference>
<dbReference type="InterPro" id="IPR044930">
    <property type="entry name" value="Homing_endonuclease_His-Me"/>
</dbReference>
<name>K9VPS6_9CYAN</name>
<dbReference type="GO" id="GO:0003677">
    <property type="term" value="F:DNA binding"/>
    <property type="evidence" value="ECO:0007669"/>
    <property type="project" value="InterPro"/>
</dbReference>
<gene>
    <name evidence="3" type="ORF">Osc7112_5745</name>
</gene>
<dbReference type="Pfam" id="PF13392">
    <property type="entry name" value="HNH_3"/>
    <property type="match status" value="1"/>
</dbReference>
<accession>K9VPS6</accession>
<evidence type="ECO:0000313" key="3">
    <source>
        <dbReference type="EMBL" id="AFZ09956.1"/>
    </source>
</evidence>
<evidence type="ECO:0008006" key="5">
    <source>
        <dbReference type="Google" id="ProtNLM"/>
    </source>
</evidence>
<dbReference type="InterPro" id="IPR007889">
    <property type="entry name" value="HTH_Psq"/>
</dbReference>
<dbReference type="EMBL" id="CP003614">
    <property type="protein sequence ID" value="AFZ09956.1"/>
    <property type="molecule type" value="Genomic_DNA"/>
</dbReference>
<dbReference type="CDD" id="cd00569">
    <property type="entry name" value="HTH_Hin_like"/>
    <property type="match status" value="1"/>
</dbReference>